<sequence>MKPTSFRLPADALERLRTLTQPGESMAAVFQRALIALEGSPPPVSLDRLAARLDALEARLLALERERLPIVPDRPPMIADDRDASILRRFQSGETKRAIARQLGIAESTVRAVLKRRAL</sequence>
<dbReference type="InterPro" id="IPR007889">
    <property type="entry name" value="HTH_Psq"/>
</dbReference>
<dbReference type="AlphaFoldDB" id="I3YBE6"/>
<dbReference type="Proteomes" id="UP000006062">
    <property type="component" value="Chromosome"/>
</dbReference>
<evidence type="ECO:0000313" key="3">
    <source>
        <dbReference type="Proteomes" id="UP000006062"/>
    </source>
</evidence>
<dbReference type="Gene3D" id="1.10.10.10">
    <property type="entry name" value="Winged helix-like DNA-binding domain superfamily/Winged helix DNA-binding domain"/>
    <property type="match status" value="1"/>
</dbReference>
<dbReference type="STRING" id="765911.Thivi_2369"/>
<evidence type="ECO:0000313" key="2">
    <source>
        <dbReference type="EMBL" id="AFL74314.1"/>
    </source>
</evidence>
<dbReference type="Pfam" id="PF04218">
    <property type="entry name" value="CENP-B_N"/>
    <property type="match status" value="1"/>
</dbReference>
<dbReference type="OrthoDB" id="9786476at2"/>
<name>I3YBE6_THIV6</name>
<feature type="domain" description="HTH psq-type" evidence="1">
    <location>
        <begin position="86"/>
        <end position="116"/>
    </location>
</feature>
<dbReference type="KEGG" id="tvi:Thivi_2369"/>
<organism evidence="2 3">
    <name type="scientific">Thiocystis violascens (strain ATCC 17096 / DSM 198 / 6111)</name>
    <name type="common">Chromatium violascens</name>
    <dbReference type="NCBI Taxonomy" id="765911"/>
    <lineage>
        <taxon>Bacteria</taxon>
        <taxon>Pseudomonadati</taxon>
        <taxon>Pseudomonadota</taxon>
        <taxon>Gammaproteobacteria</taxon>
        <taxon>Chromatiales</taxon>
        <taxon>Chromatiaceae</taxon>
        <taxon>Thiocystis</taxon>
    </lineage>
</organism>
<gene>
    <name evidence="2" type="ordered locus">Thivi_2369</name>
</gene>
<evidence type="ECO:0000259" key="1">
    <source>
        <dbReference type="Pfam" id="PF04218"/>
    </source>
</evidence>
<dbReference type="EMBL" id="CP003154">
    <property type="protein sequence ID" value="AFL74314.1"/>
    <property type="molecule type" value="Genomic_DNA"/>
</dbReference>
<keyword evidence="3" id="KW-1185">Reference proteome</keyword>
<proteinExistence type="predicted"/>
<dbReference type="HOGENOM" id="CLU_2060386_0_0_6"/>
<dbReference type="RefSeq" id="WP_014778760.1">
    <property type="nucleotide sequence ID" value="NC_018012.1"/>
</dbReference>
<accession>I3YBE6</accession>
<reference evidence="2 3" key="1">
    <citation type="submission" date="2012-06" db="EMBL/GenBank/DDBJ databases">
        <title>Complete sequence of Thiocystis violascens DSM 198.</title>
        <authorList>
            <consortium name="US DOE Joint Genome Institute"/>
            <person name="Lucas S."/>
            <person name="Han J."/>
            <person name="Lapidus A."/>
            <person name="Cheng J.-F."/>
            <person name="Goodwin L."/>
            <person name="Pitluck S."/>
            <person name="Peters L."/>
            <person name="Ovchinnikova G."/>
            <person name="Teshima H."/>
            <person name="Detter J.C."/>
            <person name="Han C."/>
            <person name="Tapia R."/>
            <person name="Land M."/>
            <person name="Hauser L."/>
            <person name="Kyrpides N."/>
            <person name="Ivanova N."/>
            <person name="Pagani I."/>
            <person name="Vogl K."/>
            <person name="Liu Z."/>
            <person name="Frigaard N.-U."/>
            <person name="Bryant D."/>
            <person name="Woyke T."/>
        </authorList>
    </citation>
    <scope>NUCLEOTIDE SEQUENCE [LARGE SCALE GENOMIC DNA]</scope>
    <source>
        <strain evidence="3">ATCC 17096 / DSM 198 / 6111</strain>
    </source>
</reference>
<protein>
    <submittedName>
        <fullName evidence="2">Transcriptional regulator, luxR family</fullName>
    </submittedName>
</protein>
<dbReference type="GO" id="GO:0003677">
    <property type="term" value="F:DNA binding"/>
    <property type="evidence" value="ECO:0007669"/>
    <property type="project" value="InterPro"/>
</dbReference>
<dbReference type="InterPro" id="IPR036388">
    <property type="entry name" value="WH-like_DNA-bd_sf"/>
</dbReference>